<keyword evidence="7" id="KW-1185">Reference proteome</keyword>
<feature type="coiled-coil region" evidence="5">
    <location>
        <begin position="104"/>
        <end position="131"/>
    </location>
</feature>
<dbReference type="GO" id="GO:0003677">
    <property type="term" value="F:DNA binding"/>
    <property type="evidence" value="ECO:0007669"/>
    <property type="project" value="UniProtKB-UniRule"/>
</dbReference>
<evidence type="ECO:0000256" key="1">
    <source>
        <dbReference type="ARBA" id="ARBA00023015"/>
    </source>
</evidence>
<dbReference type="InterPro" id="IPR052362">
    <property type="entry name" value="HTH-GbsR_regulator"/>
</dbReference>
<dbReference type="PANTHER" id="PTHR38465">
    <property type="entry name" value="HTH-TYPE TRANSCRIPTIONAL REGULATOR MJ1563-RELATED"/>
    <property type="match status" value="1"/>
</dbReference>
<dbReference type="STRING" id="1457250.GCA_000755225_03392"/>
<evidence type="ECO:0000256" key="4">
    <source>
        <dbReference type="PIRNR" id="PIRNR006707"/>
    </source>
</evidence>
<keyword evidence="3 4" id="KW-0804">Transcription</keyword>
<dbReference type="InterPro" id="IPR026282">
    <property type="entry name" value="MJ1563"/>
</dbReference>
<reference evidence="6 7" key="1">
    <citation type="journal article" date="2019" name="Nat. Commun.">
        <title>A new type of DNA phosphorothioation-based antiviral system in archaea.</title>
        <authorList>
            <person name="Xiong L."/>
            <person name="Liu S."/>
            <person name="Chen S."/>
            <person name="Xiao Y."/>
            <person name="Zhu B."/>
            <person name="Gao Y."/>
            <person name="Zhang Y."/>
            <person name="Chen B."/>
            <person name="Luo J."/>
            <person name="Deng Z."/>
            <person name="Chen X."/>
            <person name="Wang L."/>
            <person name="Chen S."/>
        </authorList>
    </citation>
    <scope>NUCLEOTIDE SEQUENCE [LARGE SCALE GENOMIC DNA]</scope>
    <source>
        <strain evidence="6 7">CBA1105</strain>
    </source>
</reference>
<dbReference type="GeneID" id="39847279"/>
<organism evidence="6 7">
    <name type="scientific">Halapricum salinum</name>
    <dbReference type="NCBI Taxonomy" id="1457250"/>
    <lineage>
        <taxon>Archaea</taxon>
        <taxon>Methanobacteriati</taxon>
        <taxon>Methanobacteriota</taxon>
        <taxon>Stenosarchaea group</taxon>
        <taxon>Halobacteria</taxon>
        <taxon>Halobacteriales</taxon>
        <taxon>Haloarculaceae</taxon>
        <taxon>Halapricum</taxon>
    </lineage>
</organism>
<gene>
    <name evidence="6" type="ORF">DV733_05400</name>
</gene>
<dbReference type="Gene3D" id="1.10.10.10">
    <property type="entry name" value="Winged helix-like DNA-binding domain superfamily/Winged helix DNA-binding domain"/>
    <property type="match status" value="1"/>
</dbReference>
<evidence type="ECO:0000256" key="5">
    <source>
        <dbReference type="SAM" id="Coils"/>
    </source>
</evidence>
<keyword evidence="2 4" id="KW-0238">DNA-binding</keyword>
<dbReference type="InterPro" id="IPR036388">
    <property type="entry name" value="WH-like_DNA-bd_sf"/>
</dbReference>
<keyword evidence="5" id="KW-0175">Coiled coil</keyword>
<dbReference type="PANTHER" id="PTHR38465:SF1">
    <property type="entry name" value="HTH-TYPE TRANSCRIPTIONAL REGULATOR MJ1563-RELATED"/>
    <property type="match status" value="1"/>
</dbReference>
<protein>
    <recommendedName>
        <fullName evidence="4">HTH-type transcriptional regulator</fullName>
    </recommendedName>
</protein>
<dbReference type="EMBL" id="CP031310">
    <property type="protein sequence ID" value="QCC50713.1"/>
    <property type="molecule type" value="Genomic_DNA"/>
</dbReference>
<proteinExistence type="inferred from homology"/>
<evidence type="ECO:0000256" key="3">
    <source>
        <dbReference type="ARBA" id="ARBA00023163"/>
    </source>
</evidence>
<dbReference type="RefSeq" id="WP_049994158.1">
    <property type="nucleotide sequence ID" value="NZ_CP031310.1"/>
</dbReference>
<dbReference type="OrthoDB" id="85881at2157"/>
<evidence type="ECO:0000313" key="6">
    <source>
        <dbReference type="EMBL" id="QCC50713.1"/>
    </source>
</evidence>
<dbReference type="AlphaFoldDB" id="A0A4D6H9S5"/>
<keyword evidence="1 4" id="KW-0805">Transcription regulation</keyword>
<evidence type="ECO:0000313" key="7">
    <source>
        <dbReference type="Proteomes" id="UP000296706"/>
    </source>
</evidence>
<dbReference type="KEGG" id="hsn:DV733_05400"/>
<dbReference type="Proteomes" id="UP000296706">
    <property type="component" value="Chromosome"/>
</dbReference>
<evidence type="ECO:0000256" key="2">
    <source>
        <dbReference type="ARBA" id="ARBA00023125"/>
    </source>
</evidence>
<accession>A0A4D6H9S5</accession>
<sequence>MSETDEAVAAAREEVIEALARSADVYGLKRSYGRLYGILFFAEEPLSMDDLAERSEYAKSTVSTAMKTLERYHFVHRRSIPGEGKKAYFEAETDFWHIFQEFLQREATREIQIMTRALDSAAEELADADSDQAQRDLQKIRRLQSVYSQFETLVNVFTSQSTERVMSMVKKLRS</sequence>
<dbReference type="SUPFAM" id="SSF46785">
    <property type="entry name" value="Winged helix' DNA-binding domain"/>
    <property type="match status" value="1"/>
</dbReference>
<name>A0A4D6H9S5_9EURY</name>
<dbReference type="PIRSF" id="PIRSF006707">
    <property type="entry name" value="MJ1563"/>
    <property type="match status" value="1"/>
</dbReference>
<comment type="similarity">
    <text evidence="4">Belongs to the GbsR family.</text>
</comment>
<dbReference type="InterPro" id="IPR036390">
    <property type="entry name" value="WH_DNA-bd_sf"/>
</dbReference>